<dbReference type="Pfam" id="PF00072">
    <property type="entry name" value="Response_reg"/>
    <property type="match status" value="1"/>
</dbReference>
<sequence length="416" mass="46002">MPSEVESKLLIVDDLPENLLALDALIRGHGRRVFKAQSAEEALGLMLAHDFALAILDVQMPGMNGFELAELMRGTERTRHIPIIFVSAAGREMNYAFKGYESGAVDFLQKPLDPHVVASKVNVFVELYSHKKALRREVDALATLHREQEALVEQLQATHRELERAVRMRDDFMSMVSHELRTPLNTLYLETQVRKLHLSKGNTVHFGPDRLPAMIERDQRQIQSMVRLIDDMLDVTRLRSGALTIQPKPTDLVFLARAVVENLSQQAEAAGCAVSLHAPESAPGSWDEFRIEQVITNLLTNALRYGGGLPVEVSVHAAGQWAVVSVRDHGCGIAEEDQRRIFEQFERTEESRRKAPGLGLGLYITRQIVLAHGGEIEVQSAPGEGATFTVRLPLGAALLKLAPPAPPVPAAEPAKQ</sequence>
<comment type="catalytic activity">
    <reaction evidence="1">
        <text>ATP + protein L-histidine = ADP + protein N-phospho-L-histidine.</text>
        <dbReference type="EC" id="2.7.13.3"/>
    </reaction>
</comment>
<reference evidence="7" key="1">
    <citation type="submission" date="2023-06" db="EMBL/GenBank/DDBJ databases">
        <authorList>
            <person name="Jiang Y."/>
            <person name="Liu Q."/>
        </authorList>
    </citation>
    <scope>NUCLEOTIDE SEQUENCE</scope>
    <source>
        <strain evidence="7">CGMCC 1.12089</strain>
    </source>
</reference>
<dbReference type="PROSITE" id="PS50109">
    <property type="entry name" value="HIS_KIN"/>
    <property type="match status" value="1"/>
</dbReference>
<dbReference type="EMBL" id="JASZYV010000001">
    <property type="protein sequence ID" value="MDM0043285.1"/>
    <property type="molecule type" value="Genomic_DNA"/>
</dbReference>
<dbReference type="Pfam" id="PF02518">
    <property type="entry name" value="HATPase_c"/>
    <property type="match status" value="1"/>
</dbReference>
<dbReference type="CDD" id="cd00075">
    <property type="entry name" value="HATPase"/>
    <property type="match status" value="1"/>
</dbReference>
<dbReference type="GO" id="GO:0016301">
    <property type="term" value="F:kinase activity"/>
    <property type="evidence" value="ECO:0007669"/>
    <property type="project" value="UniProtKB-KW"/>
</dbReference>
<keyword evidence="8" id="KW-1185">Reference proteome</keyword>
<proteinExistence type="predicted"/>
<dbReference type="InterPro" id="IPR003594">
    <property type="entry name" value="HATPase_dom"/>
</dbReference>
<dbReference type="InterPro" id="IPR004358">
    <property type="entry name" value="Sig_transdc_His_kin-like_C"/>
</dbReference>
<dbReference type="Gene3D" id="1.10.287.130">
    <property type="match status" value="1"/>
</dbReference>
<evidence type="ECO:0000256" key="2">
    <source>
        <dbReference type="ARBA" id="ARBA00012438"/>
    </source>
</evidence>
<dbReference type="CDD" id="cd00082">
    <property type="entry name" value="HisKA"/>
    <property type="match status" value="1"/>
</dbReference>
<organism evidence="7 8">
    <name type="scientific">Variovorax dokdonensis</name>
    <dbReference type="NCBI Taxonomy" id="344883"/>
    <lineage>
        <taxon>Bacteria</taxon>
        <taxon>Pseudomonadati</taxon>
        <taxon>Pseudomonadota</taxon>
        <taxon>Betaproteobacteria</taxon>
        <taxon>Burkholderiales</taxon>
        <taxon>Comamonadaceae</taxon>
        <taxon>Variovorax</taxon>
    </lineage>
</organism>
<dbReference type="SUPFAM" id="SSF55874">
    <property type="entry name" value="ATPase domain of HSP90 chaperone/DNA topoisomerase II/histidine kinase"/>
    <property type="match status" value="1"/>
</dbReference>
<dbReference type="InterPro" id="IPR011006">
    <property type="entry name" value="CheY-like_superfamily"/>
</dbReference>
<dbReference type="SMART" id="SM00387">
    <property type="entry name" value="HATPase_c"/>
    <property type="match status" value="1"/>
</dbReference>
<dbReference type="PANTHER" id="PTHR43547:SF2">
    <property type="entry name" value="HYBRID SIGNAL TRANSDUCTION HISTIDINE KINASE C"/>
    <property type="match status" value="1"/>
</dbReference>
<gene>
    <name evidence="7" type="ORF">QTH91_02205</name>
</gene>
<dbReference type="InterPro" id="IPR036097">
    <property type="entry name" value="HisK_dim/P_sf"/>
</dbReference>
<dbReference type="Pfam" id="PF00512">
    <property type="entry name" value="HisKA"/>
    <property type="match status" value="1"/>
</dbReference>
<dbReference type="Gene3D" id="3.30.565.10">
    <property type="entry name" value="Histidine kinase-like ATPase, C-terminal domain"/>
    <property type="match status" value="1"/>
</dbReference>
<evidence type="ECO:0000256" key="4">
    <source>
        <dbReference type="PROSITE-ProRule" id="PRU00169"/>
    </source>
</evidence>
<evidence type="ECO:0000313" key="7">
    <source>
        <dbReference type="EMBL" id="MDM0043285.1"/>
    </source>
</evidence>
<keyword evidence="3 4" id="KW-0597">Phosphoprotein</keyword>
<dbReference type="SMART" id="SM00448">
    <property type="entry name" value="REC"/>
    <property type="match status" value="1"/>
</dbReference>
<feature type="domain" description="Histidine kinase" evidence="5">
    <location>
        <begin position="175"/>
        <end position="396"/>
    </location>
</feature>
<dbReference type="PANTHER" id="PTHR43547">
    <property type="entry name" value="TWO-COMPONENT HISTIDINE KINASE"/>
    <property type="match status" value="1"/>
</dbReference>
<dbReference type="SMART" id="SM00388">
    <property type="entry name" value="HisKA"/>
    <property type="match status" value="1"/>
</dbReference>
<dbReference type="PRINTS" id="PR00344">
    <property type="entry name" value="BCTRLSENSOR"/>
</dbReference>
<dbReference type="InterPro" id="IPR001789">
    <property type="entry name" value="Sig_transdc_resp-reg_receiver"/>
</dbReference>
<dbReference type="PROSITE" id="PS50110">
    <property type="entry name" value="RESPONSE_REGULATORY"/>
    <property type="match status" value="1"/>
</dbReference>
<dbReference type="InterPro" id="IPR036890">
    <property type="entry name" value="HATPase_C_sf"/>
</dbReference>
<dbReference type="RefSeq" id="WP_286658402.1">
    <property type="nucleotide sequence ID" value="NZ_JASZYV010000001.1"/>
</dbReference>
<accession>A0ABT7N5U1</accession>
<comment type="caution">
    <text evidence="7">The sequence shown here is derived from an EMBL/GenBank/DDBJ whole genome shotgun (WGS) entry which is preliminary data.</text>
</comment>
<feature type="domain" description="Response regulatory" evidence="6">
    <location>
        <begin position="8"/>
        <end position="125"/>
    </location>
</feature>
<protein>
    <recommendedName>
        <fullName evidence="2">histidine kinase</fullName>
        <ecNumber evidence="2">2.7.13.3</ecNumber>
    </recommendedName>
</protein>
<dbReference type="Proteomes" id="UP001174908">
    <property type="component" value="Unassembled WGS sequence"/>
</dbReference>
<evidence type="ECO:0000259" key="5">
    <source>
        <dbReference type="PROSITE" id="PS50109"/>
    </source>
</evidence>
<keyword evidence="7" id="KW-0418">Kinase</keyword>
<dbReference type="InterPro" id="IPR003661">
    <property type="entry name" value="HisK_dim/P_dom"/>
</dbReference>
<name>A0ABT7N5U1_9BURK</name>
<dbReference type="Gene3D" id="3.40.50.2300">
    <property type="match status" value="1"/>
</dbReference>
<dbReference type="EC" id="2.7.13.3" evidence="2"/>
<evidence type="ECO:0000259" key="6">
    <source>
        <dbReference type="PROSITE" id="PS50110"/>
    </source>
</evidence>
<evidence type="ECO:0000256" key="1">
    <source>
        <dbReference type="ARBA" id="ARBA00000085"/>
    </source>
</evidence>
<feature type="modified residue" description="4-aspartylphosphate" evidence="4">
    <location>
        <position position="57"/>
    </location>
</feature>
<keyword evidence="7" id="KW-0808">Transferase</keyword>
<dbReference type="SUPFAM" id="SSF47384">
    <property type="entry name" value="Homodimeric domain of signal transducing histidine kinase"/>
    <property type="match status" value="1"/>
</dbReference>
<evidence type="ECO:0000256" key="3">
    <source>
        <dbReference type="ARBA" id="ARBA00022553"/>
    </source>
</evidence>
<dbReference type="SUPFAM" id="SSF52172">
    <property type="entry name" value="CheY-like"/>
    <property type="match status" value="1"/>
</dbReference>
<dbReference type="InterPro" id="IPR005467">
    <property type="entry name" value="His_kinase_dom"/>
</dbReference>
<evidence type="ECO:0000313" key="8">
    <source>
        <dbReference type="Proteomes" id="UP001174908"/>
    </source>
</evidence>